<feature type="compositionally biased region" description="Gly residues" evidence="1">
    <location>
        <begin position="50"/>
        <end position="62"/>
    </location>
</feature>
<protein>
    <submittedName>
        <fullName evidence="2">Glucan synthase 10-like</fullName>
    </submittedName>
</protein>
<proteinExistence type="predicted"/>
<comment type="caution">
    <text evidence="2">The sequence shown here is derived from an EMBL/GenBank/DDBJ whole genome shotgun (WGS) entry which is preliminary data.</text>
</comment>
<evidence type="ECO:0000313" key="2">
    <source>
        <dbReference type="EMBL" id="MCI10880.1"/>
    </source>
</evidence>
<dbReference type="AlphaFoldDB" id="A0A392PHC2"/>
<name>A0A392PHC2_9FABA</name>
<reference evidence="2 3" key="1">
    <citation type="journal article" date="2018" name="Front. Plant Sci.">
        <title>Red Clover (Trifolium pratense) and Zigzag Clover (T. medium) - A Picture of Genomic Similarities and Differences.</title>
        <authorList>
            <person name="Dluhosova J."/>
            <person name="Istvanek J."/>
            <person name="Nedelnik J."/>
            <person name="Repkova J."/>
        </authorList>
    </citation>
    <scope>NUCLEOTIDE SEQUENCE [LARGE SCALE GENOMIC DNA]</scope>
    <source>
        <strain evidence="3">cv. 10/8</strain>
        <tissue evidence="2">Leaf</tissue>
    </source>
</reference>
<dbReference type="Proteomes" id="UP000265520">
    <property type="component" value="Unassembled WGS sequence"/>
</dbReference>
<feature type="region of interest" description="Disordered" evidence="1">
    <location>
        <begin position="37"/>
        <end position="62"/>
    </location>
</feature>
<organism evidence="2 3">
    <name type="scientific">Trifolium medium</name>
    <dbReference type="NCBI Taxonomy" id="97028"/>
    <lineage>
        <taxon>Eukaryota</taxon>
        <taxon>Viridiplantae</taxon>
        <taxon>Streptophyta</taxon>
        <taxon>Embryophyta</taxon>
        <taxon>Tracheophyta</taxon>
        <taxon>Spermatophyta</taxon>
        <taxon>Magnoliopsida</taxon>
        <taxon>eudicotyledons</taxon>
        <taxon>Gunneridae</taxon>
        <taxon>Pentapetalae</taxon>
        <taxon>rosids</taxon>
        <taxon>fabids</taxon>
        <taxon>Fabales</taxon>
        <taxon>Fabaceae</taxon>
        <taxon>Papilionoideae</taxon>
        <taxon>50 kb inversion clade</taxon>
        <taxon>NPAAA clade</taxon>
        <taxon>Hologalegina</taxon>
        <taxon>IRL clade</taxon>
        <taxon>Trifolieae</taxon>
        <taxon>Trifolium</taxon>
    </lineage>
</organism>
<accession>A0A392PHC2</accession>
<dbReference type="EMBL" id="LXQA010077992">
    <property type="protein sequence ID" value="MCI10880.1"/>
    <property type="molecule type" value="Genomic_DNA"/>
</dbReference>
<evidence type="ECO:0000313" key="3">
    <source>
        <dbReference type="Proteomes" id="UP000265520"/>
    </source>
</evidence>
<evidence type="ECO:0000256" key="1">
    <source>
        <dbReference type="SAM" id="MobiDB-lite"/>
    </source>
</evidence>
<keyword evidence="3" id="KW-1185">Reference proteome</keyword>
<sequence>MPTYSIFCSILLDFRSKDNVANQREHIVHLLANEQSRLGVPDKTEPDSGVGNGVSGGNAGGG</sequence>